<name>A0A921IRU3_9ACTN</name>
<dbReference type="GO" id="GO:0005524">
    <property type="term" value="F:ATP binding"/>
    <property type="evidence" value="ECO:0007669"/>
    <property type="project" value="UniProtKB-KW"/>
</dbReference>
<proteinExistence type="inferred from homology"/>
<comment type="similarity">
    <text evidence="1">Belongs to the DnaX/STICHEL family.</text>
</comment>
<gene>
    <name evidence="14" type="primary">dnaX</name>
    <name evidence="14" type="ORF">K8U80_10805</name>
</gene>
<evidence type="ECO:0000256" key="2">
    <source>
        <dbReference type="ARBA" id="ARBA00012417"/>
    </source>
</evidence>
<feature type="compositionally biased region" description="Pro residues" evidence="12">
    <location>
        <begin position="866"/>
        <end position="879"/>
    </location>
</feature>
<keyword evidence="5" id="KW-0235">DNA replication</keyword>
<evidence type="ECO:0000256" key="9">
    <source>
        <dbReference type="ARBA" id="ARBA00022840"/>
    </source>
</evidence>
<dbReference type="NCBIfam" id="TIGR02397">
    <property type="entry name" value="dnaX_nterm"/>
    <property type="match status" value="1"/>
</dbReference>
<dbReference type="EMBL" id="DYVF01000064">
    <property type="protein sequence ID" value="HJG31866.1"/>
    <property type="molecule type" value="Genomic_DNA"/>
</dbReference>
<feature type="compositionally biased region" description="Low complexity" evidence="12">
    <location>
        <begin position="880"/>
        <end position="900"/>
    </location>
</feature>
<feature type="compositionally biased region" description="Low complexity" evidence="12">
    <location>
        <begin position="855"/>
        <end position="865"/>
    </location>
</feature>
<dbReference type="Pfam" id="PF13177">
    <property type="entry name" value="DNA_pol3_delta2"/>
    <property type="match status" value="1"/>
</dbReference>
<feature type="compositionally biased region" description="Low complexity" evidence="12">
    <location>
        <begin position="547"/>
        <end position="571"/>
    </location>
</feature>
<reference evidence="14" key="1">
    <citation type="journal article" date="2021" name="PeerJ">
        <title>Extensive microbial diversity within the chicken gut microbiome revealed by metagenomics and culture.</title>
        <authorList>
            <person name="Gilroy R."/>
            <person name="Ravi A."/>
            <person name="Getino M."/>
            <person name="Pursley I."/>
            <person name="Horton D.L."/>
            <person name="Alikhan N.F."/>
            <person name="Baker D."/>
            <person name="Gharbi K."/>
            <person name="Hall N."/>
            <person name="Watson M."/>
            <person name="Adriaenssens E.M."/>
            <person name="Foster-Nyarko E."/>
            <person name="Jarju S."/>
            <person name="Secka A."/>
            <person name="Antonio M."/>
            <person name="Oren A."/>
            <person name="Chaudhuri R.R."/>
            <person name="La Ragione R."/>
            <person name="Hildebrand F."/>
            <person name="Pallen M.J."/>
        </authorList>
    </citation>
    <scope>NUCLEOTIDE SEQUENCE</scope>
    <source>
        <strain evidence="14">ChiGjej2B2-7701</strain>
    </source>
</reference>
<keyword evidence="4 14" id="KW-0548">Nucleotidyltransferase</keyword>
<dbReference type="GO" id="GO:0009360">
    <property type="term" value="C:DNA polymerase III complex"/>
    <property type="evidence" value="ECO:0007669"/>
    <property type="project" value="InterPro"/>
</dbReference>
<dbReference type="InterPro" id="IPR012763">
    <property type="entry name" value="DNA_pol_III_sug/sutau_N"/>
</dbReference>
<dbReference type="CDD" id="cd18137">
    <property type="entry name" value="HLD_clamp_pol_III_gamma_tau"/>
    <property type="match status" value="1"/>
</dbReference>
<accession>A0A921IRU3</accession>
<evidence type="ECO:0000259" key="13">
    <source>
        <dbReference type="SMART" id="SM00382"/>
    </source>
</evidence>
<dbReference type="SMART" id="SM00382">
    <property type="entry name" value="AAA"/>
    <property type="match status" value="1"/>
</dbReference>
<evidence type="ECO:0000313" key="14">
    <source>
        <dbReference type="EMBL" id="HJG31866.1"/>
    </source>
</evidence>
<dbReference type="InterPro" id="IPR022754">
    <property type="entry name" value="DNA_pol_III_gamma-3"/>
</dbReference>
<keyword evidence="9" id="KW-0067">ATP-binding</keyword>
<dbReference type="NCBIfam" id="NF004046">
    <property type="entry name" value="PRK05563.1"/>
    <property type="match status" value="1"/>
</dbReference>
<feature type="region of interest" description="Disordered" evidence="12">
    <location>
        <begin position="413"/>
        <end position="571"/>
    </location>
</feature>
<dbReference type="FunFam" id="3.40.50.300:FF:000014">
    <property type="entry name" value="DNA polymerase III subunit gamma/tau"/>
    <property type="match status" value="1"/>
</dbReference>
<keyword evidence="7" id="KW-0547">Nucleotide-binding</keyword>
<protein>
    <recommendedName>
        <fullName evidence="2">DNA-directed DNA polymerase</fullName>
        <ecNumber evidence="2">2.7.7.7</ecNumber>
    </recommendedName>
</protein>
<dbReference type="GO" id="GO:0003677">
    <property type="term" value="F:DNA binding"/>
    <property type="evidence" value="ECO:0007669"/>
    <property type="project" value="InterPro"/>
</dbReference>
<feature type="compositionally biased region" description="Pro residues" evidence="12">
    <location>
        <begin position="839"/>
        <end position="854"/>
    </location>
</feature>
<dbReference type="InterPro" id="IPR045085">
    <property type="entry name" value="HLD_clamp_pol_III_gamma_tau"/>
</dbReference>
<evidence type="ECO:0000256" key="5">
    <source>
        <dbReference type="ARBA" id="ARBA00022705"/>
    </source>
</evidence>
<feature type="region of interest" description="Disordered" evidence="12">
    <location>
        <begin position="834"/>
        <end position="912"/>
    </location>
</feature>
<keyword evidence="6" id="KW-0479">Metal-binding</keyword>
<dbReference type="PANTHER" id="PTHR11669:SF0">
    <property type="entry name" value="PROTEIN STICHEL-LIKE 2"/>
    <property type="match status" value="1"/>
</dbReference>
<feature type="domain" description="AAA+ ATPase" evidence="13">
    <location>
        <begin position="35"/>
        <end position="186"/>
    </location>
</feature>
<dbReference type="SUPFAM" id="SSF52540">
    <property type="entry name" value="P-loop containing nucleoside triphosphate hydrolases"/>
    <property type="match status" value="1"/>
</dbReference>
<dbReference type="InterPro" id="IPR050238">
    <property type="entry name" value="DNA_Rep/Repair_Clamp_Loader"/>
</dbReference>
<evidence type="ECO:0000256" key="6">
    <source>
        <dbReference type="ARBA" id="ARBA00022723"/>
    </source>
</evidence>
<keyword evidence="3 14" id="KW-0808">Transferase</keyword>
<evidence type="ECO:0000256" key="11">
    <source>
        <dbReference type="ARBA" id="ARBA00049244"/>
    </source>
</evidence>
<evidence type="ECO:0000256" key="12">
    <source>
        <dbReference type="SAM" id="MobiDB-lite"/>
    </source>
</evidence>
<dbReference type="GO" id="GO:0003887">
    <property type="term" value="F:DNA-directed DNA polymerase activity"/>
    <property type="evidence" value="ECO:0007669"/>
    <property type="project" value="UniProtKB-KW"/>
</dbReference>
<dbReference type="InterPro" id="IPR003593">
    <property type="entry name" value="AAA+_ATPase"/>
</dbReference>
<keyword evidence="8" id="KW-0862">Zinc</keyword>
<feature type="compositionally biased region" description="Low complexity" evidence="12">
    <location>
        <begin position="474"/>
        <end position="524"/>
    </location>
</feature>
<keyword evidence="10" id="KW-0239">DNA-directed DNA polymerase</keyword>
<dbReference type="Pfam" id="PF12169">
    <property type="entry name" value="DNA_pol3_gamma3"/>
    <property type="match status" value="1"/>
</dbReference>
<dbReference type="Pfam" id="PF22608">
    <property type="entry name" value="DNAX_ATPase_lid"/>
    <property type="match status" value="1"/>
</dbReference>
<dbReference type="Gene3D" id="1.10.8.60">
    <property type="match status" value="1"/>
</dbReference>
<dbReference type="SUPFAM" id="SSF48019">
    <property type="entry name" value="post-AAA+ oligomerization domain-like"/>
    <property type="match status" value="1"/>
</dbReference>
<dbReference type="InterPro" id="IPR048448">
    <property type="entry name" value="DnaX-like_C"/>
</dbReference>
<evidence type="ECO:0000256" key="4">
    <source>
        <dbReference type="ARBA" id="ARBA00022695"/>
    </source>
</evidence>
<dbReference type="GO" id="GO:0046872">
    <property type="term" value="F:metal ion binding"/>
    <property type="evidence" value="ECO:0007669"/>
    <property type="project" value="UniProtKB-KW"/>
</dbReference>
<dbReference type="InterPro" id="IPR008921">
    <property type="entry name" value="DNA_pol3_clamp-load_cplx_C"/>
</dbReference>
<organism evidence="14 15">
    <name type="scientific">Collinsella ihumii</name>
    <dbReference type="NCBI Taxonomy" id="1720204"/>
    <lineage>
        <taxon>Bacteria</taxon>
        <taxon>Bacillati</taxon>
        <taxon>Actinomycetota</taxon>
        <taxon>Coriobacteriia</taxon>
        <taxon>Coriobacteriales</taxon>
        <taxon>Coriobacteriaceae</taxon>
        <taxon>Collinsella</taxon>
    </lineage>
</organism>
<dbReference type="InterPro" id="IPR027417">
    <property type="entry name" value="P-loop_NTPase"/>
</dbReference>
<feature type="region of interest" description="Disordered" evidence="12">
    <location>
        <begin position="655"/>
        <end position="742"/>
    </location>
</feature>
<dbReference type="GO" id="GO:0006261">
    <property type="term" value="P:DNA-templated DNA replication"/>
    <property type="evidence" value="ECO:0007669"/>
    <property type="project" value="TreeGrafter"/>
</dbReference>
<feature type="region of interest" description="Disordered" evidence="12">
    <location>
        <begin position="772"/>
        <end position="821"/>
    </location>
</feature>
<dbReference type="AlphaFoldDB" id="A0A921IRU3"/>
<evidence type="ECO:0000256" key="1">
    <source>
        <dbReference type="ARBA" id="ARBA00006360"/>
    </source>
</evidence>
<dbReference type="EC" id="2.7.7.7" evidence="2"/>
<dbReference type="Proteomes" id="UP000746751">
    <property type="component" value="Unassembled WGS sequence"/>
</dbReference>
<reference evidence="14" key="2">
    <citation type="submission" date="2021-09" db="EMBL/GenBank/DDBJ databases">
        <authorList>
            <person name="Gilroy R."/>
        </authorList>
    </citation>
    <scope>NUCLEOTIDE SEQUENCE</scope>
    <source>
        <strain evidence="14">ChiGjej2B2-7701</strain>
    </source>
</reference>
<dbReference type="Pfam" id="PF20964">
    <property type="entry name" value="DnaX_C"/>
    <property type="match status" value="1"/>
</dbReference>
<feature type="compositionally biased region" description="Low complexity" evidence="12">
    <location>
        <begin position="772"/>
        <end position="795"/>
    </location>
</feature>
<sequence>MESLYRKYRPLTFESVVGQQHIVSTLKHAVTEGRLSHAYLFCGPRGTGKTTMARILAKALLCQHADAARAEGASGCMPDGTCPECEAIAEGSHPDVYELDAASRTGVDSVREEIISSVNFAPVRGAYKVYIIDEVHMLTAAAFNALLKTLEEPPSHVVFILCTTDPQKILETILSRCQRFDFHRISNEDIVGRLRYICEQEGFDADDEALEIVARHARGGMRDALSTLEQLSVFGDGAVRVADARALLGEVSGTVLAEFARGIAARDVVGLFGMIRAQVDEGNDLLEFTRDAVAHMRDVYTARVAGGRSELFDGTPDEVAALVEEASLFESADRLARVLTVLDDAAIEMRNASDARLVLEIACTRLARPESDLTLEALAERLDRIEAQLAAGVPSAPMGAAGVAALTGAARDVRPAPAPVPTRTAAGDRAPAPSRAAAGADDLPWNVPAESSKRAAAPTPQRTTVQAARGDRTAPAPAEAPSAIPVGPAASAPAPVASASAGPHTAVSSSAEATRSKAAASAPKPVMPPVPAAATLPVRPAQPAPAPVSATPAPEPSASEAPAAAGAASDAGELQRRWAEVVKRVTAAQASRGALLQSSRAQSDDGERLVVGFPKGSGFAVKMLGRADSHELIMPIVRAVFGARAVDYVMDGASAQPAPAAPAAPAAAQPAPETSAAPATRPAPAAQAAPVQTARPQASSAQSEAARPASPSPAVQAPAPAAVPSSTPKVPSAPSPAQQVPVSAPASSVSAAVPAPDTAPVAPAARPAASAPIAPAPARSSAPAAPAPASAAVPVDQMSGPTIVREPDIEADRRAWEDEQVPYDDAMIAAYDDEEMPPFDLPPMPSAVPAPAPSAPVQSPASAPAEPAPAPAPVAPTPAAPVAAPSSPAGAAPWAGSPTAGNQDQFPQSEDEAKAMLDSIFGDVVYK</sequence>
<dbReference type="Gene3D" id="1.20.272.10">
    <property type="match status" value="1"/>
</dbReference>
<evidence type="ECO:0000256" key="10">
    <source>
        <dbReference type="ARBA" id="ARBA00022932"/>
    </source>
</evidence>
<dbReference type="FunFam" id="1.10.8.60:FF:000013">
    <property type="entry name" value="DNA polymerase III subunit gamma/tau"/>
    <property type="match status" value="1"/>
</dbReference>
<dbReference type="Gene3D" id="3.40.50.300">
    <property type="entry name" value="P-loop containing nucleotide triphosphate hydrolases"/>
    <property type="match status" value="1"/>
</dbReference>
<comment type="catalytic activity">
    <reaction evidence="11">
        <text>DNA(n) + a 2'-deoxyribonucleoside 5'-triphosphate = DNA(n+1) + diphosphate</text>
        <dbReference type="Rhea" id="RHEA:22508"/>
        <dbReference type="Rhea" id="RHEA-COMP:17339"/>
        <dbReference type="Rhea" id="RHEA-COMP:17340"/>
        <dbReference type="ChEBI" id="CHEBI:33019"/>
        <dbReference type="ChEBI" id="CHEBI:61560"/>
        <dbReference type="ChEBI" id="CHEBI:173112"/>
        <dbReference type="EC" id="2.7.7.7"/>
    </reaction>
</comment>
<dbReference type="PRINTS" id="PR01217">
    <property type="entry name" value="PRICHEXTENSN"/>
</dbReference>
<evidence type="ECO:0000313" key="15">
    <source>
        <dbReference type="Proteomes" id="UP000746751"/>
    </source>
</evidence>
<feature type="compositionally biased region" description="Low complexity" evidence="12">
    <location>
        <begin position="421"/>
        <end position="441"/>
    </location>
</feature>
<feature type="compositionally biased region" description="Basic and acidic residues" evidence="12">
    <location>
        <begin position="805"/>
        <end position="817"/>
    </location>
</feature>
<dbReference type="PANTHER" id="PTHR11669">
    <property type="entry name" value="REPLICATION FACTOR C / DNA POLYMERASE III GAMMA-TAU SUBUNIT"/>
    <property type="match status" value="1"/>
</dbReference>
<dbReference type="CDD" id="cd00009">
    <property type="entry name" value="AAA"/>
    <property type="match status" value="1"/>
</dbReference>
<comment type="caution">
    <text evidence="14">The sequence shown here is derived from an EMBL/GenBank/DDBJ whole genome shotgun (WGS) entry which is preliminary data.</text>
</comment>
<evidence type="ECO:0000256" key="7">
    <source>
        <dbReference type="ARBA" id="ARBA00022741"/>
    </source>
</evidence>
<evidence type="ECO:0000256" key="3">
    <source>
        <dbReference type="ARBA" id="ARBA00022679"/>
    </source>
</evidence>
<evidence type="ECO:0000256" key="8">
    <source>
        <dbReference type="ARBA" id="ARBA00022833"/>
    </source>
</evidence>